<name>A0AAJ4W5F1_MYRPR</name>
<evidence type="ECO:0000313" key="1">
    <source>
        <dbReference type="EMBL" id="SER25355.1"/>
    </source>
</evidence>
<reference evidence="1 2" key="1">
    <citation type="submission" date="2016-10" db="EMBL/GenBank/DDBJ databases">
        <authorList>
            <person name="Varghese N."/>
            <person name="Submissions S."/>
        </authorList>
    </citation>
    <scope>NUCLEOTIDE SEQUENCE [LARGE SCALE GENOMIC DNA]</scope>
    <source>
        <strain evidence="2">DSM 19823 / KCTC 23066 / CCTCC M 208030 / D25</strain>
    </source>
</reference>
<comment type="caution">
    <text evidence="1">The sequence shown here is derived from an EMBL/GenBank/DDBJ whole genome shotgun (WGS) entry which is preliminary data.</text>
</comment>
<keyword evidence="2" id="KW-1185">Reference proteome</keyword>
<dbReference type="EMBL" id="FOFY01000011">
    <property type="protein sequence ID" value="SER25355.1"/>
    <property type="molecule type" value="Genomic_DNA"/>
</dbReference>
<accession>A0AAJ4W5F1</accession>
<dbReference type="Proteomes" id="UP000183496">
    <property type="component" value="Unassembled WGS sequence"/>
</dbReference>
<dbReference type="KEGG" id="mpw:MPR_2082"/>
<dbReference type="RefSeq" id="WP_041892284.1">
    <property type="nucleotide sequence ID" value="NZ_CP010817.1"/>
</dbReference>
<dbReference type="InterPro" id="IPR010272">
    <property type="entry name" value="T6SS_TssF"/>
</dbReference>
<protein>
    <submittedName>
        <fullName evidence="1">Uncharacterized protein</fullName>
    </submittedName>
</protein>
<sequence>MKKILNNYSKEVIKSRILQNAAKLWGVNNPNALDPFVTLLVDAFSTEIFKVNNDIEDIKAGILEKMARLLTPSIYTYPRPSHAIAIIEAEESKEVLLNHQEFFTKKLFTSNVKSASDIQIDIPFTAIDNINLYKLKVSFMLIGDTIWKYDRFYNSVPEVKLSSSIGHNTMFLAIDFSEYDLEHTPEYLSLYCDNPTYENLEFVYKLLPFSSMRVKGEVLKIKEGLTYPDKEIKNGYEEMFDSYSIEHRIEENIKNIYSSKFIEISGLKDKVADLQLAVLPKELEFLKQQQGAKEILKNNNLLWIQIDFPAQYSKEILEGFTFHLNAFPVLNRGWKHNESSLDIMGNNIPLMTSVGEEFLYTNKVVDSHAREYSEIPFSENNSLRQGLYTLRKGGMERFSERNAIDLITNVIELTRDEVSAFGIVERDKVMEALKNMIFQMRALDQKVKSVNGIVPSDVNYVIVEPLANTEYLNATYWITHCALANNIRKATELTQQNKVYTNVNRHILLLSNTQGGEREKTGTDAIQAYKYALTTRDKIISKEDIKNYCKMVLKQQCKGVNVSKGTIVSDKPKEGFIRTVNIEIVVSDYEELSSQYWISYAHSLKKQIVSRAIDGIEYVVSFKSDTSIKA</sequence>
<dbReference type="AlphaFoldDB" id="A0AAJ4W5F1"/>
<organism evidence="1 2">
    <name type="scientific">Myroides profundi</name>
    <dbReference type="NCBI Taxonomy" id="480520"/>
    <lineage>
        <taxon>Bacteria</taxon>
        <taxon>Pseudomonadati</taxon>
        <taxon>Bacteroidota</taxon>
        <taxon>Flavobacteriia</taxon>
        <taxon>Flavobacteriales</taxon>
        <taxon>Flavobacteriaceae</taxon>
        <taxon>Myroides</taxon>
    </lineage>
</organism>
<proteinExistence type="predicted"/>
<dbReference type="Pfam" id="PF05947">
    <property type="entry name" value="T6SS_TssF"/>
    <property type="match status" value="1"/>
</dbReference>
<evidence type="ECO:0000313" key="2">
    <source>
        <dbReference type="Proteomes" id="UP000183496"/>
    </source>
</evidence>
<gene>
    <name evidence="1" type="ORF">SAMN04488089_111140</name>
</gene>